<keyword evidence="4" id="KW-0413">Isomerase</keyword>
<keyword evidence="5" id="KW-1185">Reference proteome</keyword>
<dbReference type="Gene3D" id="3.20.20.10">
    <property type="entry name" value="Alanine racemase"/>
    <property type="match status" value="1"/>
</dbReference>
<accession>A0A941E5L0</accession>
<dbReference type="SUPFAM" id="SSF51419">
    <property type="entry name" value="PLP-binding barrel"/>
    <property type="match status" value="1"/>
</dbReference>
<dbReference type="InterPro" id="IPR026956">
    <property type="entry name" value="D-ser_dehydrat-like_dom"/>
</dbReference>
<dbReference type="InterPro" id="IPR042208">
    <property type="entry name" value="D-ser_dehydrat-like_sf"/>
</dbReference>
<dbReference type="PANTHER" id="PTHR28004">
    <property type="entry name" value="ZGC:162816-RELATED"/>
    <property type="match status" value="1"/>
</dbReference>
<dbReference type="RefSeq" id="WP_212516673.1">
    <property type="nucleotide sequence ID" value="NZ_JAGSOH010000006.1"/>
</dbReference>
<keyword evidence="2" id="KW-0456">Lyase</keyword>
<evidence type="ECO:0000313" key="5">
    <source>
        <dbReference type="Proteomes" id="UP000676325"/>
    </source>
</evidence>
<comment type="caution">
    <text evidence="4">The sequence shown here is derived from an EMBL/GenBank/DDBJ whole genome shotgun (WGS) entry which is preliminary data.</text>
</comment>
<feature type="domain" description="D-serine dehydratase-like" evidence="3">
    <location>
        <begin position="319"/>
        <end position="405"/>
    </location>
</feature>
<dbReference type="Proteomes" id="UP000676325">
    <property type="component" value="Unassembled WGS sequence"/>
</dbReference>
<dbReference type="InterPro" id="IPR029066">
    <property type="entry name" value="PLP-binding_barrel"/>
</dbReference>
<dbReference type="InterPro" id="IPR001608">
    <property type="entry name" value="Ala_racemase_N"/>
</dbReference>
<dbReference type="InterPro" id="IPR051466">
    <property type="entry name" value="D-amino_acid_metab_enzyme"/>
</dbReference>
<dbReference type="Pfam" id="PF14031">
    <property type="entry name" value="D-ser_dehydrat"/>
    <property type="match status" value="1"/>
</dbReference>
<dbReference type="Pfam" id="PF01168">
    <property type="entry name" value="Ala_racemase_N"/>
    <property type="match status" value="1"/>
</dbReference>
<dbReference type="AlphaFoldDB" id="A0A941E5L0"/>
<evidence type="ECO:0000313" key="4">
    <source>
        <dbReference type="EMBL" id="MBR7825526.1"/>
    </source>
</evidence>
<gene>
    <name evidence="4" type="ORF">KDK95_04355</name>
</gene>
<comment type="similarity">
    <text evidence="1">Belongs to the DSD1 family.</text>
</comment>
<dbReference type="GO" id="GO:0008784">
    <property type="term" value="F:alanine racemase activity"/>
    <property type="evidence" value="ECO:0007669"/>
    <property type="project" value="UniProtKB-EC"/>
</dbReference>
<dbReference type="EC" id="5.1.1.1" evidence="4"/>
<dbReference type="SMART" id="SM01119">
    <property type="entry name" value="D-ser_dehydrat"/>
    <property type="match status" value="1"/>
</dbReference>
<dbReference type="EMBL" id="JAGSOH010000006">
    <property type="protein sequence ID" value="MBR7825526.1"/>
    <property type="molecule type" value="Genomic_DNA"/>
</dbReference>
<dbReference type="PANTHER" id="PTHR28004:SF8">
    <property type="entry name" value="D-SERINE DEAMINASE"/>
    <property type="match status" value="1"/>
</dbReference>
<dbReference type="GO" id="GO:0016829">
    <property type="term" value="F:lyase activity"/>
    <property type="evidence" value="ECO:0007669"/>
    <property type="project" value="UniProtKB-KW"/>
</dbReference>
<dbReference type="Gene3D" id="2.40.37.20">
    <property type="entry name" value="D-serine dehydratase-like domain"/>
    <property type="match status" value="1"/>
</dbReference>
<evidence type="ECO:0000256" key="1">
    <source>
        <dbReference type="ARBA" id="ARBA00005323"/>
    </source>
</evidence>
<sequence length="422" mass="44733">MPAPHGAIDHEALSALAAEPLDWRFKAVPVSAWGTTIGEFLAGRPRLSDLGTPLLTLDAPALDANLAAMVAYCADAGVELAPHGKTTMAPELWSRQLAAGARGITVANVPQLRVGRAFGVRRLYLANALVDPAAIRWISAELDADPAFGFSSWVDSRRTVALMDEALRGRAAQRPIDVFVELGAPGGRTGARSITEALDVAEAIAATPALRLIGVAGYEGVVAHDASPESLQAVRDYLQRLAGLHSRLLTSGLYGDVDTVWLTAGGSAFFDQVVEVLGPMSTQGTKVLLRSGAYLIHDDGFYAGISPFSRGVGKPLASAMHGWARVLSRPEATLALLDGGKRDFPFDEGLPMLDPMRGSVTSIVDQHTFVRLDPRSDLAVGDVVRLGLSHPCTAFDKWSLIPVLDDASAADPLVTGLVRTYF</sequence>
<protein>
    <submittedName>
        <fullName evidence="4">Alanine racemase</fullName>
        <ecNumber evidence="4">5.1.1.1</ecNumber>
    </submittedName>
</protein>
<reference evidence="4" key="1">
    <citation type="submission" date="2021-04" db="EMBL/GenBank/DDBJ databases">
        <title>Genome based classification of Actinospica acidithermotolerans sp. nov., an actinobacterium isolated from an Indonesian hot spring.</title>
        <authorList>
            <person name="Kusuma A.B."/>
            <person name="Putra K.E."/>
            <person name="Nafisah S."/>
            <person name="Loh J."/>
            <person name="Nouioui I."/>
            <person name="Goodfellow M."/>
        </authorList>
    </citation>
    <scope>NUCLEOTIDE SEQUENCE</scope>
    <source>
        <strain evidence="4">MGRD01-02</strain>
    </source>
</reference>
<organism evidence="4 5">
    <name type="scientific">Actinospica acidithermotolerans</name>
    <dbReference type="NCBI Taxonomy" id="2828514"/>
    <lineage>
        <taxon>Bacteria</taxon>
        <taxon>Bacillati</taxon>
        <taxon>Actinomycetota</taxon>
        <taxon>Actinomycetes</taxon>
        <taxon>Catenulisporales</taxon>
        <taxon>Actinospicaceae</taxon>
        <taxon>Actinospica</taxon>
    </lineage>
</organism>
<evidence type="ECO:0000256" key="2">
    <source>
        <dbReference type="ARBA" id="ARBA00023239"/>
    </source>
</evidence>
<proteinExistence type="inferred from homology"/>
<name>A0A941E5L0_9ACTN</name>
<evidence type="ECO:0000259" key="3">
    <source>
        <dbReference type="SMART" id="SM01119"/>
    </source>
</evidence>